<keyword evidence="2" id="KW-0813">Transport</keyword>
<organism evidence="8 9">
    <name type="scientific">Candidatus Clostridium radicumherbarum</name>
    <dbReference type="NCBI Taxonomy" id="3381662"/>
    <lineage>
        <taxon>Bacteria</taxon>
        <taxon>Bacillati</taxon>
        <taxon>Bacillota</taxon>
        <taxon>Clostridia</taxon>
        <taxon>Eubacteriales</taxon>
        <taxon>Clostridiaceae</taxon>
        <taxon>Clostridium</taxon>
    </lineage>
</organism>
<keyword evidence="5" id="KW-0598">Phosphotransferase system</keyword>
<dbReference type="EMBL" id="JBJHZY010000001">
    <property type="protein sequence ID" value="MFL0267434.1"/>
    <property type="molecule type" value="Genomic_DNA"/>
</dbReference>
<evidence type="ECO:0000313" key="9">
    <source>
        <dbReference type="Proteomes" id="UP001623661"/>
    </source>
</evidence>
<evidence type="ECO:0000256" key="3">
    <source>
        <dbReference type="ARBA" id="ARBA00022597"/>
    </source>
</evidence>
<keyword evidence="9" id="KW-1185">Reference proteome</keyword>
<evidence type="ECO:0000259" key="7">
    <source>
        <dbReference type="PROSITE" id="PS51093"/>
    </source>
</evidence>
<dbReference type="NCBIfam" id="TIGR00830">
    <property type="entry name" value="PTBA"/>
    <property type="match status" value="1"/>
</dbReference>
<dbReference type="InterPro" id="IPR050890">
    <property type="entry name" value="PTS_EIIA_component"/>
</dbReference>
<dbReference type="PROSITE" id="PS51093">
    <property type="entry name" value="PTS_EIIA_TYPE_1"/>
    <property type="match status" value="1"/>
</dbReference>
<comment type="subcellular location">
    <subcellularLocation>
        <location evidence="1">Cytoplasm</location>
    </subcellularLocation>
</comment>
<dbReference type="Proteomes" id="UP001623661">
    <property type="component" value="Unassembled WGS sequence"/>
</dbReference>
<dbReference type="PROSITE" id="PS00371">
    <property type="entry name" value="PTS_EIIA_TYPE_1_HIS"/>
    <property type="match status" value="1"/>
</dbReference>
<accession>A0ABW8TPQ8</accession>
<dbReference type="SUPFAM" id="SSF51261">
    <property type="entry name" value="Duplicated hybrid motif"/>
    <property type="match status" value="1"/>
</dbReference>
<gene>
    <name evidence="8" type="ORF">ACJDUH_04900</name>
</gene>
<evidence type="ECO:0000313" key="8">
    <source>
        <dbReference type="EMBL" id="MFL0267434.1"/>
    </source>
</evidence>
<keyword evidence="4" id="KW-0808">Transferase</keyword>
<dbReference type="Pfam" id="PF00358">
    <property type="entry name" value="PTS_EIIA_1"/>
    <property type="match status" value="1"/>
</dbReference>
<dbReference type="RefSeq" id="WP_406764037.1">
    <property type="nucleotide sequence ID" value="NZ_JBJHZY010000001.1"/>
</dbReference>
<feature type="domain" description="PTS EIIA type-1" evidence="7">
    <location>
        <begin position="31"/>
        <end position="135"/>
    </location>
</feature>
<evidence type="ECO:0000256" key="2">
    <source>
        <dbReference type="ARBA" id="ARBA00022448"/>
    </source>
</evidence>
<reference evidence="8 9" key="1">
    <citation type="submission" date="2024-11" db="EMBL/GenBank/DDBJ databases">
        <authorList>
            <person name="Heng Y.C."/>
            <person name="Lim A.C.H."/>
            <person name="Lee J.K.Y."/>
            <person name="Kittelmann S."/>
        </authorList>
    </citation>
    <scope>NUCLEOTIDE SEQUENCE [LARGE SCALE GENOMIC DNA]</scope>
    <source>
        <strain evidence="8 9">WILCCON 0202</strain>
    </source>
</reference>
<dbReference type="InterPro" id="IPR001127">
    <property type="entry name" value="PTS_EIIA_1_perm"/>
</dbReference>
<comment type="caution">
    <text evidence="8">The sequence shown here is derived from an EMBL/GenBank/DDBJ whole genome shotgun (WGS) entry which is preliminary data.</text>
</comment>
<name>A0ABW8TPQ8_9CLOT</name>
<proteinExistence type="predicted"/>
<evidence type="ECO:0000256" key="6">
    <source>
        <dbReference type="ARBA" id="ARBA00022777"/>
    </source>
</evidence>
<protein>
    <submittedName>
        <fullName evidence="8">PTS glucose transporter subunit IIA</fullName>
    </submittedName>
</protein>
<keyword evidence="6" id="KW-0418">Kinase</keyword>
<dbReference type="InterPro" id="IPR011055">
    <property type="entry name" value="Dup_hybrid_motif"/>
</dbReference>
<evidence type="ECO:0000256" key="5">
    <source>
        <dbReference type="ARBA" id="ARBA00022683"/>
    </source>
</evidence>
<dbReference type="PANTHER" id="PTHR45008">
    <property type="entry name" value="PTS SYSTEM GLUCOSE-SPECIFIC EIIA COMPONENT"/>
    <property type="match status" value="1"/>
</dbReference>
<evidence type="ECO:0000256" key="1">
    <source>
        <dbReference type="ARBA" id="ARBA00004496"/>
    </source>
</evidence>
<dbReference type="Gene3D" id="2.70.70.10">
    <property type="entry name" value="Glucose Permease (Domain IIA)"/>
    <property type="match status" value="1"/>
</dbReference>
<dbReference type="PANTHER" id="PTHR45008:SF1">
    <property type="entry name" value="PTS SYSTEM GLUCOSE-SPECIFIC EIIA COMPONENT"/>
    <property type="match status" value="1"/>
</dbReference>
<evidence type="ECO:0000256" key="4">
    <source>
        <dbReference type="ARBA" id="ARBA00022679"/>
    </source>
</evidence>
<keyword evidence="3 8" id="KW-0762">Sugar transport</keyword>
<sequence length="162" mass="17304">MFNFLKKNSTKEVNLVAPVSGKTIDLSKVPDPVFSERLAGDGIAIEPTGDIIVAPCDGELTLVFKTLHAFGLTLENGVELLVHIGIDTVSLNGEGFQQLAEAGTKVKAGTPIIKLNRDVILGKGYSLITPVLITNMDLIKDLNTNLDKDVTAGKDEIISFSL</sequence>